<reference evidence="2" key="2">
    <citation type="submission" date="2021-04" db="EMBL/GenBank/DDBJ databases">
        <authorList>
            <person name="Gilroy R."/>
        </authorList>
    </citation>
    <scope>NUCLEOTIDE SEQUENCE</scope>
    <source>
        <strain evidence="2">CHK160-9182</strain>
    </source>
</reference>
<evidence type="ECO:0000256" key="1">
    <source>
        <dbReference type="HAMAP-Rule" id="MF_02216"/>
    </source>
</evidence>
<evidence type="ECO:0000313" key="2">
    <source>
        <dbReference type="EMBL" id="HIW06169.1"/>
    </source>
</evidence>
<dbReference type="InterPro" id="IPR007475">
    <property type="entry name" value="UbiK"/>
</dbReference>
<dbReference type="GO" id="GO:0005829">
    <property type="term" value="C:cytosol"/>
    <property type="evidence" value="ECO:0007669"/>
    <property type="project" value="TreeGrafter"/>
</dbReference>
<keyword evidence="1" id="KW-0175">Coiled coil</keyword>
<dbReference type="GO" id="GO:0006744">
    <property type="term" value="P:ubiquinone biosynthetic process"/>
    <property type="evidence" value="ECO:0007669"/>
    <property type="project" value="UniProtKB-UniRule"/>
</dbReference>
<dbReference type="Pfam" id="PF04380">
    <property type="entry name" value="BMFP"/>
    <property type="match status" value="1"/>
</dbReference>
<dbReference type="EMBL" id="DXHP01000054">
    <property type="protein sequence ID" value="HIW06169.1"/>
    <property type="molecule type" value="Genomic_DNA"/>
</dbReference>
<accession>A0A9D1TUL7</accession>
<protein>
    <recommendedName>
        <fullName evidence="1">Ubiquinone biosynthesis accessory factor UbiK</fullName>
    </recommendedName>
</protein>
<name>A0A9D1TUL7_9GAMM</name>
<dbReference type="PANTHER" id="PTHR38040">
    <property type="entry name" value="UBIQUINONE BIOSYNTHESIS ACCESSORY FACTOR UBIK"/>
    <property type="match status" value="1"/>
</dbReference>
<proteinExistence type="inferred from homology"/>
<comment type="function">
    <text evidence="1">Required for efficient ubiquinone (coenzyme Q) biosynthesis. UbiK is probably an accessory factor of Ubi enzymes and facilitates ubiquinone biosynthesis by acting as an assembly factor, a targeting factor, or both.</text>
</comment>
<comment type="pathway">
    <text evidence="1">Cofactor biosynthesis; ubiquinone biosynthesis.</text>
</comment>
<reference evidence="2" key="1">
    <citation type="journal article" date="2021" name="PeerJ">
        <title>Extensive microbial diversity within the chicken gut microbiome revealed by metagenomics and culture.</title>
        <authorList>
            <person name="Gilroy R."/>
            <person name="Ravi A."/>
            <person name="Getino M."/>
            <person name="Pursley I."/>
            <person name="Horton D.L."/>
            <person name="Alikhan N.F."/>
            <person name="Baker D."/>
            <person name="Gharbi K."/>
            <person name="Hall N."/>
            <person name="Watson M."/>
            <person name="Adriaenssens E.M."/>
            <person name="Foster-Nyarko E."/>
            <person name="Jarju S."/>
            <person name="Secka A."/>
            <person name="Antonio M."/>
            <person name="Oren A."/>
            <person name="Chaudhuri R.R."/>
            <person name="La Ragione R."/>
            <person name="Hildebrand F."/>
            <person name="Pallen M.J."/>
        </authorList>
    </citation>
    <scope>NUCLEOTIDE SEQUENCE</scope>
    <source>
        <strain evidence="2">CHK160-9182</strain>
    </source>
</reference>
<organism evidence="2 3">
    <name type="scientific">Candidatus Ignatzschineria merdigallinarum</name>
    <dbReference type="NCBI Taxonomy" id="2838621"/>
    <lineage>
        <taxon>Bacteria</taxon>
        <taxon>Pseudomonadati</taxon>
        <taxon>Pseudomonadota</taxon>
        <taxon>Gammaproteobacteria</taxon>
        <taxon>Cardiobacteriales</taxon>
        <taxon>Ignatzschineriaceae</taxon>
        <taxon>Ignatzschineria</taxon>
    </lineage>
</organism>
<dbReference type="PANTHER" id="PTHR38040:SF1">
    <property type="entry name" value="UBIQUINONE BIOSYNTHESIS ACCESSORY FACTOR UBIK"/>
    <property type="match status" value="1"/>
</dbReference>
<dbReference type="Proteomes" id="UP000823934">
    <property type="component" value="Unassembled WGS sequence"/>
</dbReference>
<evidence type="ECO:0000313" key="3">
    <source>
        <dbReference type="Proteomes" id="UP000823934"/>
    </source>
</evidence>
<keyword evidence="1" id="KW-0963">Cytoplasm</keyword>
<comment type="subcellular location">
    <subcellularLocation>
        <location evidence="1">Cytoplasm</location>
    </subcellularLocation>
</comment>
<dbReference type="AlphaFoldDB" id="A0A9D1TUL7"/>
<dbReference type="HAMAP" id="MF_02216">
    <property type="entry name" value="UbiK"/>
    <property type="match status" value="1"/>
</dbReference>
<sequence>MPKNFIQDIAGKIQEALPEGMKNVHGEAERFVKEGVESAMGNFKMVRYEEFEIQQKILLKTREKLELLTKRVDELEEKLKQYEGEAVRESVAVESSET</sequence>
<comment type="similarity">
    <text evidence="1">Belongs to the UbiK family.</text>
</comment>
<comment type="caution">
    <text evidence="2">The sequence shown here is derived from an EMBL/GenBank/DDBJ whole genome shotgun (WGS) entry which is preliminary data.</text>
</comment>
<keyword evidence="1" id="KW-0831">Ubiquinone biosynthesis</keyword>
<feature type="coiled-coil region" evidence="1">
    <location>
        <begin position="58"/>
        <end position="92"/>
    </location>
</feature>
<gene>
    <name evidence="1" type="primary">ubiK</name>
    <name evidence="2" type="ORF">H9889_02415</name>
</gene>